<feature type="compositionally biased region" description="Polar residues" evidence="3">
    <location>
        <begin position="522"/>
        <end position="533"/>
    </location>
</feature>
<feature type="transmembrane region" description="Helical" evidence="4">
    <location>
        <begin position="441"/>
        <end position="464"/>
    </location>
</feature>
<dbReference type="GO" id="GO:0016020">
    <property type="term" value="C:membrane"/>
    <property type="evidence" value="ECO:0007669"/>
    <property type="project" value="InterPro"/>
</dbReference>
<keyword evidence="2 4" id="KW-0472">Membrane</keyword>
<protein>
    <submittedName>
        <fullName evidence="5">Spore germination protein KA</fullName>
    </submittedName>
</protein>
<reference evidence="5 6" key="1">
    <citation type="submission" date="2016-11" db="EMBL/GenBank/DDBJ databases">
        <authorList>
            <person name="Jaros S."/>
            <person name="Januszkiewicz K."/>
            <person name="Wedrychowicz H."/>
        </authorList>
    </citation>
    <scope>NUCLEOTIDE SEQUENCE [LARGE SCALE GENOMIC DNA]</scope>
    <source>
        <strain evidence="5 6">DSM 10068</strain>
    </source>
</reference>
<keyword evidence="4" id="KW-1133">Transmembrane helix</keyword>
<sequence>MFDFLLRKAGYWFAKKQETYRSKEPDKDDTISKNLTEVLNTIRNETIGSKDVVIREIYVGGDVGADAAIVYIDGLVSSKIINDDVIKPLMFDTRLDAGYAKKDNVITYIEKSLIAVNEIEEVGKLSEALNGALSGDVALFLDGIGRAVVINSKGWEKRSITEPSSEAVIRGPRESFIENMRTNTALIRRKIKNSSLVFEQMVIGRKTKTNVSIAYINGLAKPELIAEVKKRIKGISTDSILESGYIEQFIEDAPGSIFATIGYTEKPDVAAAKILEGRVAIIVDGTPFVLTAPFVFLESFQAAEDYYFRPYFATMTRIIRIIGYAITVLAPAFYVAVTTYHQELIPTSLLITFASAREGVPFPAFVESLIMIITFEILREAGIRLPRPVGQALSIVGALVIGESAVSAGLIGAPMVIVVAITAVSGFLVPNQNDSAVIMRIILLILAATFGGFGITMGLLAILVHMSALESFGYPFLSPTVPFDLEDSKDAVVRAPLWLMISRPKGMSEDKQRKKYKVPPTEANNNDSGEASS</sequence>
<dbReference type="STRING" id="1123282.SAMN02745823_01594"/>
<gene>
    <name evidence="5" type="ORF">SAMN02745823_01594</name>
</gene>
<dbReference type="Pfam" id="PF03323">
    <property type="entry name" value="GerA"/>
    <property type="match status" value="1"/>
</dbReference>
<dbReference type="OrthoDB" id="9772630at2"/>
<dbReference type="PIRSF" id="PIRSF005690">
    <property type="entry name" value="GerBA"/>
    <property type="match status" value="1"/>
</dbReference>
<dbReference type="PANTHER" id="PTHR22550">
    <property type="entry name" value="SPORE GERMINATION PROTEIN"/>
    <property type="match status" value="1"/>
</dbReference>
<feature type="transmembrane region" description="Helical" evidence="4">
    <location>
        <begin position="318"/>
        <end position="340"/>
    </location>
</feature>
<evidence type="ECO:0000313" key="6">
    <source>
        <dbReference type="Proteomes" id="UP000183995"/>
    </source>
</evidence>
<keyword evidence="4" id="KW-0812">Transmembrane</keyword>
<dbReference type="InterPro" id="IPR004995">
    <property type="entry name" value="Spore_Ger"/>
</dbReference>
<feature type="transmembrane region" description="Helical" evidence="4">
    <location>
        <begin position="408"/>
        <end position="429"/>
    </location>
</feature>
<name>A0A1M5X4B7_9FIRM</name>
<dbReference type="InterPro" id="IPR050768">
    <property type="entry name" value="UPF0353/GerABKA_families"/>
</dbReference>
<feature type="region of interest" description="Disordered" evidence="3">
    <location>
        <begin position="507"/>
        <end position="533"/>
    </location>
</feature>
<evidence type="ECO:0000313" key="5">
    <source>
        <dbReference type="EMBL" id="SHH94656.1"/>
    </source>
</evidence>
<comment type="similarity">
    <text evidence="1">Belongs to the GerABKA family.</text>
</comment>
<evidence type="ECO:0000256" key="1">
    <source>
        <dbReference type="ARBA" id="ARBA00005278"/>
    </source>
</evidence>
<keyword evidence="6" id="KW-1185">Reference proteome</keyword>
<dbReference type="Proteomes" id="UP000183995">
    <property type="component" value="Unassembled WGS sequence"/>
</dbReference>
<proteinExistence type="inferred from homology"/>
<evidence type="ECO:0000256" key="4">
    <source>
        <dbReference type="SAM" id="Phobius"/>
    </source>
</evidence>
<evidence type="ECO:0000256" key="2">
    <source>
        <dbReference type="ARBA" id="ARBA00023136"/>
    </source>
</evidence>
<dbReference type="EMBL" id="FQXV01000004">
    <property type="protein sequence ID" value="SHH94656.1"/>
    <property type="molecule type" value="Genomic_DNA"/>
</dbReference>
<dbReference type="AlphaFoldDB" id="A0A1M5X4B7"/>
<evidence type="ECO:0000256" key="3">
    <source>
        <dbReference type="SAM" id="MobiDB-lite"/>
    </source>
</evidence>
<dbReference type="GO" id="GO:0009847">
    <property type="term" value="P:spore germination"/>
    <property type="evidence" value="ECO:0007669"/>
    <property type="project" value="InterPro"/>
</dbReference>
<dbReference type="PANTHER" id="PTHR22550:SF5">
    <property type="entry name" value="LEUCINE ZIPPER PROTEIN 4"/>
    <property type="match status" value="1"/>
</dbReference>
<accession>A0A1M5X4B7</accession>
<organism evidence="5 6">
    <name type="scientific">Sporobacter termitidis DSM 10068</name>
    <dbReference type="NCBI Taxonomy" id="1123282"/>
    <lineage>
        <taxon>Bacteria</taxon>
        <taxon>Bacillati</taxon>
        <taxon>Bacillota</taxon>
        <taxon>Clostridia</taxon>
        <taxon>Eubacteriales</taxon>
        <taxon>Oscillospiraceae</taxon>
        <taxon>Sporobacter</taxon>
    </lineage>
</organism>
<dbReference type="RefSeq" id="WP_073077480.1">
    <property type="nucleotide sequence ID" value="NZ_FQXV01000004.1"/>
</dbReference>